<evidence type="ECO:0000259" key="8">
    <source>
        <dbReference type="PROSITE" id="PS51233"/>
    </source>
</evidence>
<dbReference type="GO" id="GO:0045735">
    <property type="term" value="F:nutrient reservoir activity"/>
    <property type="evidence" value="ECO:0007669"/>
    <property type="project" value="UniProtKB-KW"/>
</dbReference>
<proteinExistence type="predicted"/>
<feature type="domain" description="VWFD" evidence="8">
    <location>
        <begin position="2817"/>
        <end position="2999"/>
    </location>
</feature>
<dbReference type="InterPro" id="IPR050733">
    <property type="entry name" value="Vitellogenin/Apolipophorin"/>
</dbReference>
<dbReference type="Pfam" id="PF00094">
    <property type="entry name" value="VWD"/>
    <property type="match status" value="4"/>
</dbReference>
<dbReference type="PROSITE" id="PS51211">
    <property type="entry name" value="VITELLOGENIN"/>
    <property type="match status" value="4"/>
</dbReference>
<evidence type="ECO:0000256" key="1">
    <source>
        <dbReference type="ARBA" id="ARBA00022729"/>
    </source>
</evidence>
<organism evidence="9 10">
    <name type="scientific">Spodoptera exigua</name>
    <name type="common">Beet armyworm</name>
    <name type="synonym">Noctua fulgens</name>
    <dbReference type="NCBI Taxonomy" id="7107"/>
    <lineage>
        <taxon>Eukaryota</taxon>
        <taxon>Metazoa</taxon>
        <taxon>Ecdysozoa</taxon>
        <taxon>Arthropoda</taxon>
        <taxon>Hexapoda</taxon>
        <taxon>Insecta</taxon>
        <taxon>Pterygota</taxon>
        <taxon>Neoptera</taxon>
        <taxon>Endopterygota</taxon>
        <taxon>Lepidoptera</taxon>
        <taxon>Glossata</taxon>
        <taxon>Ditrysia</taxon>
        <taxon>Noctuoidea</taxon>
        <taxon>Noctuidae</taxon>
        <taxon>Amphipyrinae</taxon>
        <taxon>Spodoptera</taxon>
    </lineage>
</organism>
<reference evidence="9" key="1">
    <citation type="submission" date="2020-08" db="EMBL/GenBank/DDBJ databases">
        <title>Spodoptera exigua strain:BAW_Kor-Di-RS1 Genome sequencing and assembly.</title>
        <authorList>
            <person name="Kim J."/>
            <person name="Nam H.Y."/>
            <person name="Kwon M."/>
            <person name="Choi J.H."/>
            <person name="Cho S.R."/>
            <person name="Kim G.-H."/>
        </authorList>
    </citation>
    <scope>NUCLEOTIDE SEQUENCE</scope>
    <source>
        <strain evidence="9">BAW_Kor-Di-RS1</strain>
        <tissue evidence="9">Whole-body</tissue>
    </source>
</reference>
<dbReference type="SMART" id="SM01169">
    <property type="entry name" value="DUF1943"/>
    <property type="match status" value="4"/>
</dbReference>
<sequence>MAVVATNPLTGNAKWPWQVEKEYVYDVNTYTWTKFENSNSNGNAFKSQLVIRVQAPGHLLAKLQNPSYVQIQGVLNIDDVPSDLKYKPFPKINEVFEIFVDGGRVLSLKVPSSLSSDNENIIKGLISALQVDLSTFGHVDNFPNSFDKNTFQGLFKKSEADVTGDCETLYSVSPISVEVRRGLQSFAEDPIEITKSKNYDSCRRLVGLGLGVPEGAVWNGLAYDNDERQFIKHTTESRIHAGKQGTIYKSETLDTVLVNPLLFGKQKAEVYSYVGLVLSSVEAISNTEWAQSENVRAVKSLLSSEGSNPYFKVDPKNIEIVQKILQEITLLLNDPSSLPEYNFLSKFNVLVRFIMYMDYEQLKQMTESIVVSRTAKNAAKYKMWTIYRDAVAQAGTHAAFKEIKSWILTKKIEGEEAAQVIASLPGSLGLPNELLMKEFWELALSPEVVEQRYLNSSALLAATKFIRKENQFIVGTVIPRLSSELKKAIEEGDNSKAQVYIRSLGNLDHADILKAFAPYLEGQVTVTKYLRTQMVISLKALANKKDERVRAALFSILRNTAEPYEVRVAAALNIFLAFPTAEMMQIMAHMTNDDPSLQVRGVIATSISFAANLKDPRFAELAKTAQAVSNIVSKEKFGYRASADSIIDDYTSNDDLAHFRELSYIGSGDSFLPKYHRSALRLRNNGLTEEDWISFSVSDVKDLLNYVRNFFYVEGFTSEPELKFSAKKVAKELNIKREPHDPIEGALFIDNLNQQRLFTFDEKVLPGLVSDYIKKVQGLFNRDEKQYTKVIIGKQVIVTFPLATGMPFVYTYSEPILFNIEGGAASKLTMARSVSFDYNIKFTYSRNLDGRVGFIDTMNKVYASSGVINKLQYFIPAKFSIKPQINDITLDIDFPKKDANLFHMSVCPYTSLQKLDSALAVSDDPSTKVIKRSAPVLATDVNIGESAGVSLNLKGHSYSKDFKKNIFSSDILTNIRNLLYQNDIACTHFELKYIAKETKNKQFTSKLLFETLYDHKGDDEIGPAEEIIHISANNLKRRKQLADRVASEIEYAKVRIVDFSAVFEGQDKKEFVFTAALANSAADNKVQAIVFANVGEQINAVFKMVKPKVIPINFVKALKNEIKIEYEADFKYGDSENIIFKGYGQRSKVYTERLSNDPLGKQCLLETSNKNFYQKDCYKMIIKAHAPDYFKGTVTYKELNPVLLDAIYKIYNVFKHFTTWEEDEDLLKATADGKVEIEAQAFYYDNYINYKFNTKYGEFRMNNVQGRSYYPYAMAIYAPITNWERSYNWFTGYQHLPFCTVDDTKIRTFSGRSYNYSLTGSWHAAMVDETGENGNKLVILVRRPSDGDEEVYVSYHTVTGYNVEIQIGSKQYEVTSNGREVSDNYVTIYYDDVLKIPVVEYYYVIEDNYQVYSLNNGAVRFIYDDHRLIIFSDDHRSTTRGLCGQSTSQPSDDYMTPYGLVDLPEHYGASFSLEGEGSDPKTVELKKEAKLKAYQPVTKYTNILRSDDEWSKISNESIKELIHWTMKLLYLAAIIAAVASNPLTENAKWPWQVGKEYVYDVNTYTWTKFENSNSNGNAFKSQLVIRVQAPGHLLAKLQNPLHAQIQGVLNINDVPSDLKYEAVSKIDEVFEIFVDGGRVLSLTVPSSLSSANENIIKALISALQVDLSTFGHVDNFPNSFDKNTFQGLFKKSEADVTGDCEILYSVSPISVEVRRGLQSFAEDPIEITKSKNYDSCKKRIGFAFGVPDGAVWNGLAYENDERQFIKHTTESRIHAGKQGTIYKSETLDTVLVNPLLFGKQKAKVYSYVGLILSSIEAVGSTEWARPEEVRAVDSLLSSNDVDVLFKVSPDNIVNAQKVLHEVTLTLQGHSNLSKDNLLSKFNVLVRFIMLMNSEQLTQMTNSVEDSRTSNNAENIKTWIIYRDAVAQAGTVAAFKEIKSWILTQKIQGEEAAEVIASVPGSLSISNKDIMNEFLELALNPQIMGQRYLNSSAILAATKYIRSGNENRFVVEKVIPRLASVLKEAINDDDSSKAQVYIRTLGNLAHPDILKVFAPYLEGQIAVTKYLRTQMVISLKTLANKKNERVRAALFSILRNTAEPYEVRVAAALNIFLAFPTAEMMQIMAHMTNDDPSLQVRGVIATSISFAANLKDPRFAELAKTAQAVSSIISKEKFGYRASADSIIDDYTSSDDLAHFRELSYIGSSTGFFLSTTGISMSICNEQDLFNYLKIPFSTYQYSSDPFVKFPAKKVAAELNITRKHDPIEGAMFIDNMNQQRLFTFGQNDLHFLNSDASQKVQRLLTGDEHQYTKVINAKQVVVTFPLATGMPFVYTYSEPVFFNIKVTATSKFTFTMSILLDKNIEFTYLRNMDGSVGFLDTITGVYASSGVINKLQYFVPLKLTTKPKFTEITFEIDLPEKDANLVHMSVFPYTSLQKVHSTLAVSEDASTKVIRRSAPVLTTDINIGESAGVSLNLKGHSYSNDFKKNIFASDILTNIRNLLYQNDIACTHFDLNYIAEETKNKKITTTISFETLFDQQGDDKLEPAGHLTGLTGISANRRKKLANQVASNIESAKVQIIDLRAIFEGEDQKEFIFTAALANSPLDNKAQAIFYAKGAEQINAVLKVVKPKVVPLNFEKALKNEIKVQYEADFKYGNSENIIFKAVGQRSKEYTERLSNDPVGKQCLQKTSNKNFYQKDCYKMIIKAHAPDYFKGTLTYKELNPVLLNATYKIYNVFKHFTTWEEDEDLLKATDDGKVEIEAQAFYYDNYINYKFNTKYGEFRMNNVQGRSYYPYAMAIYEPITNWERSYNWFTSYQHLPFCTVDDNKIWTFSGRSYDYILTGSWHVAMVDESGESGNDLAILVKRPNENSTEVYVSYQNNKGMFFEIQITPETIKVNSNARKIVDSGVITYYDDMYKTPFVEYYHLPAENYQVYSLHNGLIRLMYDGHRLVIFSGSYRSTTRGLCGQSTSQPSDDYMTPYGLVDLPEHYGASFSLEGEGSDPKTVELKKEAKLKAYQPVTQYTNIFRSDDEWSQLNIKPGIRVPGIRSVLDCATLNTTQNLSEYETTTVVASNPIGNEKWPWQVGKEYVYDVNTYTWTKFENSNSNGNAFKSQLIQGVLDINDVPSDLKYETVPKLDEVFEIFVDGGRVLSLKVSSSLSSADKNILKALISALQVDLTTFGHVDNFPNSFDQNTFQGLFKKSEADVTGECETLYAISPVSVEVRRNLQSFAEDPIEITKSKNYDSCKVRVGLGFGVPEGSVWNGLAYENDERQLIKHTSESRIHAGKQGTIYKSETLDTVFVNPLLFGKQKAEVYSYVNLVLSSVEAVGNTEWAKPEEVRAVNSLLSSDGAELFFKVSPENVVNAQKVLQEITPLLENPSNLPKTEFLSKFNVLVRFIMFMDSEQLTQMTDSVEVARTSDNAAKKKMWAIYRDAVAQAGTVAAFKEIKSWILAKKIQGEEAAEVIASVPSSLDFSDKQIANEFFELAFNPEVVEQKFLNTSALLAATKFLRFGNENQFVVEKVIPRLAAELKKAIENDESGKAQVYIRSLGNLAYPDILKVFAPYFEGQVTVTKYLRTQMVISLKTLANKKNEQVRAVLFSILRNTAEPYEVRVAAALNIFLAFPTAEMMQIMAHMTNDDPSLQVRGVIATSISFAANLKDPRFAQLAKTAQAVSNIVSKEKFGYRASADSIIDDYTSNDDLAHFRELSYIGSGDSAVPKYHRTALRLRGNGLTEEDWMTWSVSDVQNLIYSVLDLIVADQYQQADLKFSPEKVAKELNIKREHDPVEGAFFIDNLNQQRLFTFGQNDLRSLVKEYFGTVNSLFSGNVNQFTKVVIAKQVVITFPLAAGFPFVYVYSEPTLFDIESVGSRANTGPFKFDVKFTYSRNLDGSVGFLDSFSGVYASSGVINKLQFFIPAKLSVTPTLFANIDLKFDVELPEKDASLIHMSVFPYTSLQKLYSALAVSEDPSTKIIERSAPVLTTDINIGESAGVSLNLKGHSYSNDFKKNIFASDILTNVRNLLYQNDIACTHFDLKYVAKDTKNKKVATTILFETLFEHKGDEELKPAGYLTDLIGNSVNRRKKLADQAASGIEYAKVRIADFSVVFDGTDKKEFVFTSALATNPLDNKVQAVIYANGCVPINAVITIIKPKTVPLNFEKALKNEIKIEYEIDFKYGNSENILFKGVGQRSKEYTERLSNDPVGKQCLQETSNKNFYQKDCYKMIIKAHAPDYFKGTVTYKELNPVLLNATYKIYNVFKHFTTWEEDEDLLKATDDGKVEIEAQAFYYDNYINYKFNTKYGEFRMNNVQGPFCTVDDHKIRTFSGRSYDYRLTESWHVAMVDESGENGNKIVILVKRSGGSDEVYVSYTTKSGYYVEIQINSKSYEVTSNAKQVAEEAVTTYFDEIFKVPLVEYYYVIEDDYQVYSLNNGAIRFIYDDNRLVIFSDDHRSTTRGLCGQSTSQPSDDYMTPYGLVDLPEHYGASFSLEGEGSDPKTVELKKEAKLKAYQPVTQYTNILRSDDAWSKIKNESIKEFTPEDLDMKLLVLAAFIAVASSGNLSEPQQNVQWPWQTGKLYRYDVATHTLARHQEGASSGTAFKGQFIVRVKSPGRLQAKLENPQHAQIHEQLANDMAMPQNLKYEAVENLDQVFEISVEGGRVLSLTLPHTLLLSHENLLKGLISTLQVDLSTHSSTNNREDHLDREREQGLFKKMETDVTGNCETMYTVVPVAAEWRRELPQFASEEDPMEITKSKNYGHCHHRVAYHFGVPEGAEWTGTAHSNEEKQFISHSAVSRILVGKQGPIYKAETTSTVSVHPFIYGKQKAQVHSHVQLNLVSVEQDNIAEWQSPQSTRKINTLLYSLSTKQMAILEKTSTLLQSSESHEHLNNDETDGMKNRLHRPETQQYNTWNEDVSRSSSSDSLSAYVNDDVPNVNEPAYAALYMSVQSRGDKKQNTMNVQKLLQDMAQQLQNPNNMPKADFLSKFNILVRIIASMSSEQLAQISRGIEVGRSSNNNVKSDMWMIFRDAVVQAGTPPAFAQIKTWIKNKKLQNEEAAQVISSLARTLRYPSKEIMIQFFDLAMSPEVQQQQRLNTSALIAATRLIHMAHVNNETAHNYYPTHMYGRLTNKHDMFVLETILPRLAEKMNEAIEKQEWSRVQVYIKAIGNLGHPEILEVFSPYLEGRIQVPRFIRVQMVVQLRSLAKQHDKRVKVVLFSILKNTAEPYEVRVAAILNIFLAHPTVAMMQAMAQMTNDDPSVHVRSAIKSGIMSAANLKDPRFWHLSKTAQAVQEQLSPEDFGWRSSVKHFVDNYVRDDEQEYFRESSYISSDNDAMPKFQAYSWRSKISGWALENTIGSSLSDAKAILNFIKQIMYEPLKSNANHKHTAQKISEMLNIRPEPQDPLQGLFFYTILGQERFFSFDENDLITLVQDIMVYMSQVEKGMEQHYTKVFNSNQVSVMFPISSGMPFIYKYKEPVVIHLQAKYKGKVVRDANTRKEMSLLMDQDLQITAARNIDGNVGFMDTLSNKMASAGAVKKYQMNVPIKMSVQANSGETKIKVEPLRPDQDNTIAHYSVWPYTTIQMKDTLVPYSQDSATKIVERSRKVSSTDVKFGQQIGVLFQLQGYSHSNEFRNTNVLQVVSNVANLLALRDIGLTHYNLKYLGKQSQNKKLTLTAAYDELFNQKQSGELKEARNIQDVTPNSEARRGEMVKRVSSGINSARAQVIDVSATLEGSQKQEYVFTAAVADSPVDRKMQMVWFAGRNSAQQGSEQINVVLKVKKPEISPLNFLEALKKDMKMTYEADIKFGQDGNIHIQGTTERTKMATEQLKNNPWAKLVQQQIENGNQYQAAAHRMLIRAHAPDNMKAIVTYKNLSPMTMNWTSQAFHILKQWNRNIEINPTKKVGEGKLQVEVQGSYLDNTLRFEMISPAGLVRVDNVPMPRFTPELVSLYTPFSPYERIGNYAGIGQYQPYCTIDGTKVKTFSNRSYDYELSPSWHLVMQEVSNQNRGVWNEMVILAKRPTQQQQEVYISFITETGKDLEIEIKPTQSKKVNVQVRTNSKKISEGDLTVYWDDVKEEPLLEYYTEADGVLMLNIRDGRLRAMYDGQRLVLTTQDHRKSTRGICGQNSGEARDDYQTPVGLVDLPELYGAAWALSDETSDPKTEELKKKAQEKAYQPTTKYTAILRSDEQWRMAVQEREQRLVSQNLYMTRGYQKKGRQCQYVYSQNLQTYLCMYLCNSLLKLFVFIIFYMCIDFILYYYVSRIDCKEQIKNLKKYEISIYLAIPNFLYVPKYFFFKHNCKCVSLLKAYYVYNKIEIVFLSREQRRNMLESCW</sequence>
<keyword evidence="1" id="KW-0732">Signal</keyword>
<evidence type="ECO:0000256" key="6">
    <source>
        <dbReference type="SAM" id="Phobius"/>
    </source>
</evidence>
<evidence type="ECO:0000256" key="4">
    <source>
        <dbReference type="ARBA" id="ARBA00023180"/>
    </source>
</evidence>
<dbReference type="GO" id="GO:0005319">
    <property type="term" value="F:lipid transporter activity"/>
    <property type="evidence" value="ECO:0007669"/>
    <property type="project" value="InterPro"/>
</dbReference>
<dbReference type="SMART" id="SM00638">
    <property type="entry name" value="LPD_N"/>
    <property type="match status" value="4"/>
</dbReference>
<keyword evidence="6" id="KW-0812">Transmembrane</keyword>
<dbReference type="Gene3D" id="2.30.230.10">
    <property type="entry name" value="Lipovitellin, beta-sheet shell regions, chain A"/>
    <property type="match status" value="4"/>
</dbReference>
<evidence type="ECO:0000256" key="2">
    <source>
        <dbReference type="ARBA" id="ARBA00022761"/>
    </source>
</evidence>
<feature type="domain" description="VWFD" evidence="8">
    <location>
        <begin position="5963"/>
        <end position="6152"/>
    </location>
</feature>
<dbReference type="EMBL" id="JACKWZ010000171">
    <property type="protein sequence ID" value="KAF9413054.1"/>
    <property type="molecule type" value="Genomic_DNA"/>
</dbReference>
<dbReference type="PANTHER" id="PTHR23345:SF15">
    <property type="entry name" value="VITELLOGENIN 1-RELATED"/>
    <property type="match status" value="1"/>
</dbReference>
<evidence type="ECO:0000256" key="5">
    <source>
        <dbReference type="PROSITE-ProRule" id="PRU00557"/>
    </source>
</evidence>
<keyword evidence="6" id="KW-1133">Transmembrane helix</keyword>
<dbReference type="InterPro" id="IPR015816">
    <property type="entry name" value="Vitellinogen_b-sht_N"/>
</dbReference>
<keyword evidence="2" id="KW-0758">Storage protein</keyword>
<feature type="domain" description="Vitellogenin" evidence="7">
    <location>
        <begin position="4566"/>
        <end position="5331"/>
    </location>
</feature>
<dbReference type="Pfam" id="PF01347">
    <property type="entry name" value="Vitellogenin_N"/>
    <property type="match status" value="4"/>
</dbReference>
<feature type="domain" description="Vitellogenin" evidence="7">
    <location>
        <begin position="17"/>
        <end position="676"/>
    </location>
</feature>
<dbReference type="PROSITE" id="PS51233">
    <property type="entry name" value="VWFD"/>
    <property type="match status" value="4"/>
</dbReference>
<evidence type="ECO:0000259" key="7">
    <source>
        <dbReference type="PROSITE" id="PS51211"/>
    </source>
</evidence>
<dbReference type="SMART" id="SM00216">
    <property type="entry name" value="VWD"/>
    <property type="match status" value="4"/>
</dbReference>
<comment type="caution">
    <text evidence="5">Lacks conserved residue(s) required for the propagation of feature annotation.</text>
</comment>
<keyword evidence="3" id="KW-1015">Disulfide bond</keyword>
<feature type="domain" description="VWFD" evidence="8">
    <location>
        <begin position="4308"/>
        <end position="4489"/>
    </location>
</feature>
<accession>A0A835GC94</accession>
<keyword evidence="6" id="KW-0472">Membrane</keyword>
<dbReference type="SUPFAM" id="SSF48431">
    <property type="entry name" value="Lipovitellin-phosvitin complex, superhelical domain"/>
    <property type="match status" value="4"/>
</dbReference>
<dbReference type="InterPro" id="IPR011030">
    <property type="entry name" value="Lipovitellin_superhlx_dom"/>
</dbReference>
<dbReference type="Gene3D" id="1.25.10.20">
    <property type="entry name" value="Vitellinogen, superhelical"/>
    <property type="match status" value="4"/>
</dbReference>
<evidence type="ECO:0000313" key="10">
    <source>
        <dbReference type="Proteomes" id="UP000648187"/>
    </source>
</evidence>
<evidence type="ECO:0000256" key="3">
    <source>
        <dbReference type="ARBA" id="ARBA00023157"/>
    </source>
</evidence>
<feature type="domain" description="Vitellogenin" evidence="7">
    <location>
        <begin position="3052"/>
        <end position="3720"/>
    </location>
</feature>
<feature type="transmembrane region" description="Helical" evidence="6">
    <location>
        <begin position="6232"/>
        <end position="6253"/>
    </location>
</feature>
<dbReference type="SUPFAM" id="SSF56968">
    <property type="entry name" value="Lipovitellin-phosvitin complex, beta-sheet shell regions"/>
    <property type="match status" value="8"/>
</dbReference>
<evidence type="ECO:0008006" key="11">
    <source>
        <dbReference type="Google" id="ProtNLM"/>
    </source>
</evidence>
<dbReference type="Gene3D" id="2.20.80.10">
    <property type="entry name" value="Lipovitellin-phosvitin complex, chain A, domain 4"/>
    <property type="match status" value="2"/>
</dbReference>
<evidence type="ECO:0000313" key="9">
    <source>
        <dbReference type="EMBL" id="KAF9413054.1"/>
    </source>
</evidence>
<name>A0A835GC94_SPOEX</name>
<dbReference type="InterPro" id="IPR015255">
    <property type="entry name" value="Vitellinogen_open_b-sht"/>
</dbReference>
<gene>
    <name evidence="9" type="ORF">HW555_008606</name>
</gene>
<keyword evidence="10" id="KW-1185">Reference proteome</keyword>
<comment type="caution">
    <text evidence="9">The sequence shown here is derived from an EMBL/GenBank/DDBJ whole genome shotgun (WGS) entry which is preliminary data.</text>
</comment>
<dbReference type="Pfam" id="PF09172">
    <property type="entry name" value="Vit_open_b-sht"/>
    <property type="match status" value="4"/>
</dbReference>
<dbReference type="Proteomes" id="UP000648187">
    <property type="component" value="Unassembled WGS sequence"/>
</dbReference>
<dbReference type="InterPro" id="IPR001846">
    <property type="entry name" value="VWF_type-D"/>
</dbReference>
<protein>
    <recommendedName>
        <fullName evidence="11">Vitellogenin</fullName>
    </recommendedName>
</protein>
<keyword evidence="4" id="KW-0325">Glycoprotein</keyword>
<feature type="domain" description="VWFD" evidence="8">
    <location>
        <begin position="1297"/>
        <end position="1479"/>
    </location>
</feature>
<feature type="domain" description="Vitellogenin" evidence="7">
    <location>
        <begin position="1551"/>
        <end position="2212"/>
    </location>
</feature>
<dbReference type="FunFam" id="1.25.10.20:FF:000003">
    <property type="entry name" value="Vitellogenin C"/>
    <property type="match status" value="1"/>
</dbReference>
<dbReference type="InterPro" id="IPR015819">
    <property type="entry name" value="Lipid_transp_b-sht_shell"/>
</dbReference>
<dbReference type="InterPro" id="IPR001747">
    <property type="entry name" value="Vitellogenin_N"/>
</dbReference>
<dbReference type="PANTHER" id="PTHR23345">
    <property type="entry name" value="VITELLOGENIN-RELATED"/>
    <property type="match status" value="1"/>
</dbReference>